<evidence type="ECO:0000313" key="2">
    <source>
        <dbReference type="EMBL" id="TDP86492.1"/>
    </source>
</evidence>
<organism evidence="2 3">
    <name type="scientific">Oharaeibacter diazotrophicus</name>
    <dbReference type="NCBI Taxonomy" id="1920512"/>
    <lineage>
        <taxon>Bacteria</taxon>
        <taxon>Pseudomonadati</taxon>
        <taxon>Pseudomonadota</taxon>
        <taxon>Alphaproteobacteria</taxon>
        <taxon>Hyphomicrobiales</taxon>
        <taxon>Pleomorphomonadaceae</taxon>
        <taxon>Oharaeibacter</taxon>
    </lineage>
</organism>
<evidence type="ECO:0008006" key="4">
    <source>
        <dbReference type="Google" id="ProtNLM"/>
    </source>
</evidence>
<reference evidence="2 3" key="1">
    <citation type="submission" date="2019-03" db="EMBL/GenBank/DDBJ databases">
        <title>Genomic Encyclopedia of Type Strains, Phase IV (KMG-IV): sequencing the most valuable type-strain genomes for metagenomic binning, comparative biology and taxonomic classification.</title>
        <authorList>
            <person name="Goeker M."/>
        </authorList>
    </citation>
    <scope>NUCLEOTIDE SEQUENCE [LARGE SCALE GENOMIC DNA]</scope>
    <source>
        <strain evidence="2 3">DSM 102969</strain>
    </source>
</reference>
<dbReference type="Proteomes" id="UP000294547">
    <property type="component" value="Unassembled WGS sequence"/>
</dbReference>
<feature type="signal peptide" evidence="1">
    <location>
        <begin position="1"/>
        <end position="21"/>
    </location>
</feature>
<name>A0A4R6RJB3_9HYPH</name>
<evidence type="ECO:0000313" key="3">
    <source>
        <dbReference type="Proteomes" id="UP000294547"/>
    </source>
</evidence>
<dbReference type="Gene3D" id="2.60.120.1140">
    <property type="entry name" value="Protein of unknown function DUF192"/>
    <property type="match status" value="1"/>
</dbReference>
<dbReference type="EMBL" id="SNXY01000006">
    <property type="protein sequence ID" value="TDP86492.1"/>
    <property type="molecule type" value="Genomic_DNA"/>
</dbReference>
<sequence length="166" mass="17638">MTPKPFARALAVALFSFLVLAGPAPALHAQAIDGDPQVVEGPTSPLSITTKTGVYPFEVEVAATPDARALGLMYRRSLDPDRGMLFDMGGVGEANFWMENTYVSLDIAFVGADGRVVSVATDTIPRSRALIPSGGPVRWVLELKAGTARRIALAPGDRIAHDLLPR</sequence>
<comment type="caution">
    <text evidence="2">The sequence shown here is derived from an EMBL/GenBank/DDBJ whole genome shotgun (WGS) entry which is preliminary data.</text>
</comment>
<dbReference type="AlphaFoldDB" id="A0A4R6RJB3"/>
<proteinExistence type="predicted"/>
<keyword evidence="1" id="KW-0732">Signal</keyword>
<dbReference type="RefSeq" id="WP_126537118.1">
    <property type="nucleotide sequence ID" value="NZ_BSPM01000008.1"/>
</dbReference>
<feature type="chain" id="PRO_5020420912" description="DUF192 domain-containing protein" evidence="1">
    <location>
        <begin position="22"/>
        <end position="166"/>
    </location>
</feature>
<protein>
    <recommendedName>
        <fullName evidence="4">DUF192 domain-containing protein</fullName>
    </recommendedName>
</protein>
<keyword evidence="3" id="KW-1185">Reference proteome</keyword>
<dbReference type="InterPro" id="IPR038695">
    <property type="entry name" value="Saro_0823-like_sf"/>
</dbReference>
<dbReference type="OrthoDB" id="9808290at2"/>
<dbReference type="PANTHER" id="PTHR37953:SF1">
    <property type="entry name" value="UPF0127 PROTEIN MJ1496"/>
    <property type="match status" value="1"/>
</dbReference>
<dbReference type="Pfam" id="PF02643">
    <property type="entry name" value="DUF192"/>
    <property type="match status" value="1"/>
</dbReference>
<accession>A0A4R6RJB3</accession>
<gene>
    <name evidence="2" type="ORF">EDD54_0369</name>
</gene>
<dbReference type="InterPro" id="IPR003795">
    <property type="entry name" value="DUF192"/>
</dbReference>
<evidence type="ECO:0000256" key="1">
    <source>
        <dbReference type="SAM" id="SignalP"/>
    </source>
</evidence>
<dbReference type="PANTHER" id="PTHR37953">
    <property type="entry name" value="UPF0127 PROTEIN MJ1496"/>
    <property type="match status" value="1"/>
</dbReference>